<proteinExistence type="predicted"/>
<keyword evidence="3" id="KW-1185">Reference proteome</keyword>
<accession>A0ABR4H0M0</accession>
<sequence>MATTVMSTDQMSPGKLVRRFTEELEPTSDLAIQTKRFQQDLDEEVDARDKLRMDRVHNSLNVQQRSFTGVEIARQELQSKCDEFFASIAQKEAVEKKQTSILRFRHRSQTEQTLVTQLQACTEFTVGQVNSITKQLEGQWRQSHGKVATNFIKVCQKLDGHKQIFQWFPNQTSYTSTLCGAVAMVIQAAVSYSSIGEQLSGYIAELSDSISVCTIWLDLYQNPSMQKRLSDIYTQFFDFFTKVAIWYLKPKSSRWLDSFNANFSTGFKNAADLIKRSIQLINEEAQIQNALQVNAIVPQIDQSLDAVEARIIAQVVQTRKENNEVGRGMYSLLMETARELDSLKKQVQEMHALQGSPPRKMIAIAPDEGTIQTIEFDDGFSRREAEPLCECLQSIIDQVGGSDGIKLAIQAGRLLVEPAMVHVLGKWTQATSGDAQILWVMSPYEVGPQTSAQLAALGVIWTAIQAKAQFISYVCQRPRFGAGPQFQTVGDKIGVLAMVYSLIRQLLQFQLPDDNVLVPKRLVDKITEPIDESWSAAMTILGILLEHTPNLRYCVISGLNLFEGGARDMCQEFVDLLFAHANTVHWPVRVLFTTSGQSRVLGQSVPRESKVMTNNMFHQMKGRSMYRDLKMADEL</sequence>
<dbReference type="InterPro" id="IPR056125">
    <property type="entry name" value="DUF7708"/>
</dbReference>
<evidence type="ECO:0000313" key="3">
    <source>
        <dbReference type="Proteomes" id="UP001610334"/>
    </source>
</evidence>
<gene>
    <name evidence="2" type="ORF">BJX63DRAFT_407181</name>
</gene>
<dbReference type="Proteomes" id="UP001610334">
    <property type="component" value="Unassembled WGS sequence"/>
</dbReference>
<feature type="domain" description="DUF7708" evidence="1">
    <location>
        <begin position="153"/>
        <end position="290"/>
    </location>
</feature>
<name>A0ABR4H0M0_9EURO</name>
<comment type="caution">
    <text evidence="2">The sequence shown here is derived from an EMBL/GenBank/DDBJ whole genome shotgun (WGS) entry which is preliminary data.</text>
</comment>
<organism evidence="2 3">
    <name type="scientific">Aspergillus granulosus</name>
    <dbReference type="NCBI Taxonomy" id="176169"/>
    <lineage>
        <taxon>Eukaryota</taxon>
        <taxon>Fungi</taxon>
        <taxon>Dikarya</taxon>
        <taxon>Ascomycota</taxon>
        <taxon>Pezizomycotina</taxon>
        <taxon>Eurotiomycetes</taxon>
        <taxon>Eurotiomycetidae</taxon>
        <taxon>Eurotiales</taxon>
        <taxon>Aspergillaceae</taxon>
        <taxon>Aspergillus</taxon>
        <taxon>Aspergillus subgen. Nidulantes</taxon>
    </lineage>
</organism>
<dbReference type="EMBL" id="JBFXLT010000099">
    <property type="protein sequence ID" value="KAL2808967.1"/>
    <property type="molecule type" value="Genomic_DNA"/>
</dbReference>
<dbReference type="Pfam" id="PF24809">
    <property type="entry name" value="DUF7708"/>
    <property type="match status" value="1"/>
</dbReference>
<reference evidence="2 3" key="1">
    <citation type="submission" date="2024-07" db="EMBL/GenBank/DDBJ databases">
        <title>Section-level genome sequencing and comparative genomics of Aspergillus sections Usti and Cavernicolus.</title>
        <authorList>
            <consortium name="Lawrence Berkeley National Laboratory"/>
            <person name="Nybo J.L."/>
            <person name="Vesth T.C."/>
            <person name="Theobald S."/>
            <person name="Frisvad J.C."/>
            <person name="Larsen T.O."/>
            <person name="Kjaerboelling I."/>
            <person name="Rothschild-Mancinelli K."/>
            <person name="Lyhne E.K."/>
            <person name="Kogle M.E."/>
            <person name="Barry K."/>
            <person name="Clum A."/>
            <person name="Na H."/>
            <person name="Ledsgaard L."/>
            <person name="Lin J."/>
            <person name="Lipzen A."/>
            <person name="Kuo A."/>
            <person name="Riley R."/>
            <person name="Mondo S."/>
            <person name="Labutti K."/>
            <person name="Haridas S."/>
            <person name="Pangalinan J."/>
            <person name="Salamov A.A."/>
            <person name="Simmons B.A."/>
            <person name="Magnuson J.K."/>
            <person name="Chen J."/>
            <person name="Drula E."/>
            <person name="Henrissat B."/>
            <person name="Wiebenga A."/>
            <person name="Lubbers R.J."/>
            <person name="Gomes A.C."/>
            <person name="Makela M.R."/>
            <person name="Stajich J."/>
            <person name="Grigoriev I.V."/>
            <person name="Mortensen U.H."/>
            <person name="De Vries R.P."/>
            <person name="Baker S.E."/>
            <person name="Andersen M.R."/>
        </authorList>
    </citation>
    <scope>NUCLEOTIDE SEQUENCE [LARGE SCALE GENOMIC DNA]</scope>
    <source>
        <strain evidence="2 3">CBS 588.65</strain>
    </source>
</reference>
<protein>
    <recommendedName>
        <fullName evidence="1">DUF7708 domain-containing protein</fullName>
    </recommendedName>
</protein>
<evidence type="ECO:0000259" key="1">
    <source>
        <dbReference type="Pfam" id="PF24809"/>
    </source>
</evidence>
<evidence type="ECO:0000313" key="2">
    <source>
        <dbReference type="EMBL" id="KAL2808967.1"/>
    </source>
</evidence>